<gene>
    <name evidence="1" type="ORF">HHL28_13115</name>
</gene>
<reference evidence="1" key="1">
    <citation type="submission" date="2020-04" db="EMBL/GenBank/DDBJ databases">
        <title>A desert anoxygenic phototrophic bacterium fixes CO2 using RubisCO under aerobic conditions.</title>
        <authorList>
            <person name="Tang K."/>
        </authorList>
    </citation>
    <scope>NUCLEOTIDE SEQUENCE [LARGE SCALE GENOMIC DNA]</scope>
    <source>
        <strain evidence="1">MIMtkB3</strain>
    </source>
</reference>
<accession>A0A858RBP5</accession>
<organism evidence="1 2">
    <name type="scientific">Aerophototrophica crusticola</name>
    <dbReference type="NCBI Taxonomy" id="1709002"/>
    <lineage>
        <taxon>Bacteria</taxon>
        <taxon>Pseudomonadati</taxon>
        <taxon>Pseudomonadota</taxon>
        <taxon>Alphaproteobacteria</taxon>
        <taxon>Rhodospirillales</taxon>
        <taxon>Rhodospirillaceae</taxon>
        <taxon>Aerophototrophica</taxon>
    </lineage>
</organism>
<dbReference type="EMBL" id="CP051775">
    <property type="protein sequence ID" value="QJE74885.1"/>
    <property type="molecule type" value="Genomic_DNA"/>
</dbReference>
<sequence>MSSVPSEGFVREALDRHDPACYLRSIPERPTAELPYDPASIPEGVPLMLDTTAYIDKAARRLPLSIDRLVAVRRVIHSAVALGELAISIGLLDPTDPRTPGTVGTIHDILGGIPLGKAVSPSPAAHIEAGLVAGILARTQQLNRPRKGLTPEQDCCQKGLRRKLLNDALLFLSAAEQGACLVSANRTDLDRLLRFWPDAHVLLYQPLASPVPA</sequence>
<dbReference type="KEGG" id="acru:HHL28_13115"/>
<proteinExistence type="predicted"/>
<name>A0A858RBP5_9PROT</name>
<evidence type="ECO:0008006" key="3">
    <source>
        <dbReference type="Google" id="ProtNLM"/>
    </source>
</evidence>
<evidence type="ECO:0000313" key="1">
    <source>
        <dbReference type="EMBL" id="QJE74885.1"/>
    </source>
</evidence>
<dbReference type="Proteomes" id="UP000501891">
    <property type="component" value="Chromosome"/>
</dbReference>
<dbReference type="AlphaFoldDB" id="A0A858RBP5"/>
<protein>
    <recommendedName>
        <fullName evidence="3">PIN domain-containing protein</fullName>
    </recommendedName>
</protein>
<keyword evidence="2" id="KW-1185">Reference proteome</keyword>
<evidence type="ECO:0000313" key="2">
    <source>
        <dbReference type="Proteomes" id="UP000501891"/>
    </source>
</evidence>